<dbReference type="PANTHER" id="PTHR30024:SF47">
    <property type="entry name" value="TAURINE-BINDING PERIPLASMIC PROTEIN"/>
    <property type="match status" value="1"/>
</dbReference>
<dbReference type="InterPro" id="IPR015168">
    <property type="entry name" value="SsuA/THI5"/>
</dbReference>
<keyword evidence="3 4" id="KW-0732">Signal</keyword>
<evidence type="ECO:0000313" key="6">
    <source>
        <dbReference type="EMBL" id="QRG06916.1"/>
    </source>
</evidence>
<keyword evidence="7" id="KW-1185">Reference proteome</keyword>
<dbReference type="AlphaFoldDB" id="A0A974PP83"/>
<feature type="domain" description="Solute-binding protein family 3/N-terminal" evidence="5">
    <location>
        <begin position="27"/>
        <end position="254"/>
    </location>
</feature>
<evidence type="ECO:0000259" key="5">
    <source>
        <dbReference type="SMART" id="SM00062"/>
    </source>
</evidence>
<feature type="signal peptide" evidence="4">
    <location>
        <begin position="1"/>
        <end position="22"/>
    </location>
</feature>
<accession>A0A974PP83</accession>
<evidence type="ECO:0000256" key="4">
    <source>
        <dbReference type="SAM" id="SignalP"/>
    </source>
</evidence>
<comment type="similarity">
    <text evidence="2">Belongs to the bacterial solute-binding protein SsuA/TauA family.</text>
</comment>
<dbReference type="InterPro" id="IPR001638">
    <property type="entry name" value="Solute-binding_3/MltF_N"/>
</dbReference>
<evidence type="ECO:0000256" key="2">
    <source>
        <dbReference type="ARBA" id="ARBA00010742"/>
    </source>
</evidence>
<proteinExistence type="inferred from homology"/>
<dbReference type="SMART" id="SM00062">
    <property type="entry name" value="PBPb"/>
    <property type="match status" value="1"/>
</dbReference>
<dbReference type="PANTHER" id="PTHR30024">
    <property type="entry name" value="ALIPHATIC SULFONATES-BINDING PROTEIN-RELATED"/>
    <property type="match status" value="1"/>
</dbReference>
<protein>
    <submittedName>
        <fullName evidence="6">ABC transporter substrate-binding protein</fullName>
    </submittedName>
</protein>
<dbReference type="Gene3D" id="3.40.190.10">
    <property type="entry name" value="Periplasmic binding protein-like II"/>
    <property type="match status" value="2"/>
</dbReference>
<organism evidence="6 7">
    <name type="scientific">Xanthobacter dioxanivorans</name>
    <dbReference type="NCBI Taxonomy" id="2528964"/>
    <lineage>
        <taxon>Bacteria</taxon>
        <taxon>Pseudomonadati</taxon>
        <taxon>Pseudomonadota</taxon>
        <taxon>Alphaproteobacteria</taxon>
        <taxon>Hyphomicrobiales</taxon>
        <taxon>Xanthobacteraceae</taxon>
        <taxon>Xanthobacter</taxon>
    </lineage>
</organism>
<dbReference type="Proteomes" id="UP000596427">
    <property type="component" value="Chromosome"/>
</dbReference>
<evidence type="ECO:0000256" key="3">
    <source>
        <dbReference type="ARBA" id="ARBA00022729"/>
    </source>
</evidence>
<feature type="chain" id="PRO_5037800489" evidence="4">
    <location>
        <begin position="23"/>
        <end position="318"/>
    </location>
</feature>
<name>A0A974PP83_9HYPH</name>
<reference evidence="6 7" key="1">
    <citation type="submission" date="2020-10" db="EMBL/GenBank/DDBJ databases">
        <title>Degradation of 1,4-Dioxane by Xanthobacter sp. YN2, via a Novel Group-2 Soluble Di-Iron Monooxygenase.</title>
        <authorList>
            <person name="Ma F."/>
            <person name="Wang Y."/>
            <person name="Yang J."/>
            <person name="Guo H."/>
            <person name="Su D."/>
            <person name="Yu L."/>
        </authorList>
    </citation>
    <scope>NUCLEOTIDE SEQUENCE [LARGE SCALE GENOMIC DNA]</scope>
    <source>
        <strain evidence="6 7">YN2</strain>
    </source>
</reference>
<dbReference type="SUPFAM" id="SSF53850">
    <property type="entry name" value="Periplasmic binding protein-like II"/>
    <property type="match status" value="1"/>
</dbReference>
<comment type="subcellular location">
    <subcellularLocation>
        <location evidence="1">Periplasm</location>
    </subcellularLocation>
</comment>
<gene>
    <name evidence="6" type="ORF">EZH22_00150</name>
</gene>
<evidence type="ECO:0000256" key="1">
    <source>
        <dbReference type="ARBA" id="ARBA00004418"/>
    </source>
</evidence>
<dbReference type="Pfam" id="PF09084">
    <property type="entry name" value="NMT1"/>
    <property type="match status" value="1"/>
</dbReference>
<dbReference type="GO" id="GO:0042597">
    <property type="term" value="C:periplasmic space"/>
    <property type="evidence" value="ECO:0007669"/>
    <property type="project" value="UniProtKB-SubCell"/>
</dbReference>
<dbReference type="KEGG" id="xdi:EZH22_00150"/>
<sequence length="318" mass="34175">MLRRSVFFAIILLQALVTQVHAAEKTALRVSLIPIFDIIPFQAAQTQGYFADQNLTLDGTPSQGGAQGIPALLAGSVQIAFTNVVSVLQGLERGLPLRIIAPAQETIGTPPDSAGLVTLAASGITSGADLSGKRVGVNTRNNIIWLYARSWIDQNGGDSRAVNFVEVPFPQMPDALLNGRIDAAMVSQPYLGDLLQDKAVKALGWPYSAGGLRTATSVYVVTERFAAEHPELISAFVAGLRKGIAWSNENFGSDAYISMVSGYTSIEPEKIKAIVKQARWKFPDVVNVESVRRTMELMIHYGTLKAPIDINAAIIAAR</sequence>
<dbReference type="RefSeq" id="WP_203193826.1">
    <property type="nucleotide sequence ID" value="NZ_CP063362.1"/>
</dbReference>
<dbReference type="EMBL" id="CP063362">
    <property type="protein sequence ID" value="QRG06916.1"/>
    <property type="molecule type" value="Genomic_DNA"/>
</dbReference>
<evidence type="ECO:0000313" key="7">
    <source>
        <dbReference type="Proteomes" id="UP000596427"/>
    </source>
</evidence>